<feature type="coiled-coil region" evidence="1">
    <location>
        <begin position="15"/>
        <end position="42"/>
    </location>
</feature>
<evidence type="ECO:0000313" key="3">
    <source>
        <dbReference type="EMBL" id="ARS63650.1"/>
    </source>
</evidence>
<gene>
    <name evidence="3" type="primary">ureE</name>
    <name evidence="3" type="ORF">NMSP_0015</name>
</gene>
<dbReference type="SMART" id="SM00988">
    <property type="entry name" value="UreE_N"/>
    <property type="match status" value="1"/>
</dbReference>
<dbReference type="OrthoDB" id="2171at2157"/>
<dbReference type="RefSeq" id="WP_086906899.1">
    <property type="nucleotide sequence ID" value="NZ_CP021324.1"/>
</dbReference>
<dbReference type="Pfam" id="PF02814">
    <property type="entry name" value="UreE_N"/>
    <property type="match status" value="1"/>
</dbReference>
<keyword evidence="1" id="KW-0175">Coiled coil</keyword>
<dbReference type="InterPro" id="IPR004029">
    <property type="entry name" value="UreE_N"/>
</dbReference>
<dbReference type="Proteomes" id="UP000249949">
    <property type="component" value="Chromosome"/>
</dbReference>
<proteinExistence type="predicted"/>
<reference evidence="3 4" key="1">
    <citation type="journal article" date="2017" name="Environ. Microbiol.">
        <title>Genome and epigenome of a novel marine Thaumarchaeota strain suggest viral infection, phosphorothioation DNA modification and multiple restriction systems.</title>
        <authorList>
            <person name="Ahlgren N.A."/>
            <person name="Chen Y."/>
            <person name="Needham D.M."/>
            <person name="Parada A.E."/>
            <person name="Sachdeva R."/>
            <person name="Trinh V."/>
            <person name="Chen T."/>
            <person name="Fuhrman J.A."/>
        </authorList>
    </citation>
    <scope>NUCLEOTIDE SEQUENCE [LARGE SCALE GENOMIC DNA]</scope>
    <source>
        <strain evidence="3 4">SPOT01</strain>
    </source>
</reference>
<feature type="domain" description="UreE urease accessory N-terminal" evidence="2">
    <location>
        <begin position="7"/>
        <end position="71"/>
    </location>
</feature>
<evidence type="ECO:0000256" key="1">
    <source>
        <dbReference type="SAM" id="Coils"/>
    </source>
</evidence>
<dbReference type="AlphaFoldDB" id="A0A2Z2HQ21"/>
<dbReference type="SUPFAM" id="SSF69287">
    <property type="entry name" value="Urease metallochaperone UreE, N-terminal domain"/>
    <property type="match status" value="1"/>
</dbReference>
<organism evidence="3 4">
    <name type="scientific">Candidatus Nitrosomarinus catalinensis</name>
    <dbReference type="NCBI Taxonomy" id="1898749"/>
    <lineage>
        <taxon>Archaea</taxon>
        <taxon>Nitrososphaerota</taxon>
        <taxon>Nitrososphaeria</taxon>
        <taxon>Nitrosopumilales</taxon>
        <taxon>Nitrosopumilaceae</taxon>
        <taxon>Candidatus Nitrosomarinus</taxon>
    </lineage>
</organism>
<dbReference type="KEGG" id="nct:NMSP_0015"/>
<dbReference type="Gene3D" id="2.60.260.20">
    <property type="entry name" value="Urease metallochaperone UreE, N-terminal domain"/>
    <property type="match status" value="1"/>
</dbReference>
<keyword evidence="4" id="KW-1185">Reference proteome</keyword>
<dbReference type="EMBL" id="CP021324">
    <property type="protein sequence ID" value="ARS63650.1"/>
    <property type="molecule type" value="Genomic_DNA"/>
</dbReference>
<sequence>MININSILGNIFKENNSENNNLEKLKISRVDLEKRILRKKTNLGTDVGINLDSNTKLKHGDIIGNEEVKIIVEQITEKVISVKLKQNNEKIGILLGHIIGNRHRPIAIKDKMILFPIQEDSELEIFQRLFKEIIDSIELEIQEEIFLPHTSADVHEH</sequence>
<accession>A0A2Z2HQ21</accession>
<evidence type="ECO:0000313" key="4">
    <source>
        <dbReference type="Proteomes" id="UP000249949"/>
    </source>
</evidence>
<evidence type="ECO:0000259" key="2">
    <source>
        <dbReference type="SMART" id="SM00988"/>
    </source>
</evidence>
<name>A0A2Z2HQ21_9ARCH</name>
<dbReference type="InterPro" id="IPR036118">
    <property type="entry name" value="UreE_N_sf"/>
</dbReference>
<dbReference type="GeneID" id="32900521"/>
<protein>
    <submittedName>
        <fullName evidence="3">Urease accessory protein UreE</fullName>
    </submittedName>
</protein>